<proteinExistence type="predicted"/>
<reference evidence="2 3" key="1">
    <citation type="submission" date="2020-01" db="EMBL/GenBank/DDBJ databases">
        <title>Kibdelosporangium persica a novel Actinomycetes from a hot desert in Iran.</title>
        <authorList>
            <person name="Safaei N."/>
            <person name="Zaburannyi N."/>
            <person name="Mueller R."/>
            <person name="Wink J."/>
        </authorList>
    </citation>
    <scope>NUCLEOTIDE SEQUENCE [LARGE SCALE GENOMIC DNA]</scope>
    <source>
        <strain evidence="2 3">4NS15</strain>
    </source>
</reference>
<protein>
    <recommendedName>
        <fullName evidence="1">CHAT domain-containing protein</fullName>
    </recommendedName>
</protein>
<dbReference type="RefSeq" id="WP_173139530.1">
    <property type="nucleotide sequence ID" value="NZ_CBCSGW010000023.1"/>
</dbReference>
<feature type="domain" description="CHAT" evidence="1">
    <location>
        <begin position="460"/>
        <end position="638"/>
    </location>
</feature>
<accession>A0ABX2FDF1</accession>
<dbReference type="Proteomes" id="UP000763557">
    <property type="component" value="Unassembled WGS sequence"/>
</dbReference>
<dbReference type="InterPro" id="IPR024983">
    <property type="entry name" value="CHAT_dom"/>
</dbReference>
<dbReference type="SUPFAM" id="SSF48452">
    <property type="entry name" value="TPR-like"/>
    <property type="match status" value="1"/>
</dbReference>
<evidence type="ECO:0000313" key="3">
    <source>
        <dbReference type="Proteomes" id="UP000763557"/>
    </source>
</evidence>
<evidence type="ECO:0000313" key="2">
    <source>
        <dbReference type="EMBL" id="NRN69387.1"/>
    </source>
</evidence>
<dbReference type="InterPro" id="IPR011990">
    <property type="entry name" value="TPR-like_helical_dom_sf"/>
</dbReference>
<evidence type="ECO:0000259" key="1">
    <source>
        <dbReference type="Pfam" id="PF12770"/>
    </source>
</evidence>
<keyword evidence="3" id="KW-1185">Reference proteome</keyword>
<organism evidence="2 3">
    <name type="scientific">Kibdelosporangium persicum</name>
    <dbReference type="NCBI Taxonomy" id="2698649"/>
    <lineage>
        <taxon>Bacteria</taxon>
        <taxon>Bacillati</taxon>
        <taxon>Actinomycetota</taxon>
        <taxon>Actinomycetes</taxon>
        <taxon>Pseudonocardiales</taxon>
        <taxon>Pseudonocardiaceae</taxon>
        <taxon>Kibdelosporangium</taxon>
    </lineage>
</organism>
<sequence length="646" mass="69071">MTDPLTAVIAEEQQFFEDEVRRAGIDGRLALVKMKDGAVSGYGGAAVPVLPVPIALLPRLLQADATDRETLAAAVAESIKLLRPYGKTALLGAALSVRVEQLRLRAHPEELLAIAIEAVQCFAGPPVARLRGRCLIDLGTVMRDAGAPYDALIAYDKAEVLLSQAADEAGLAALAYHRAVIARSAGLYEEGLLHLDVAGDVVPDVVVSEKAICLFESGDVTAAAGLVDTWVAEVRGHAPTFNHVLPYSMRARIRLRRNELDSALEDLTVAVETAGDTVRRHLTRRFRSSDRAQLQPVFDQALHVALTQGRADVALGVLFHEKSVMPGRLRPGPSALDSEIAAATKDLARAATNATIMRDLDAARQLSHRAGDLVDHADLLAGNREQASAVDMTSAVRRLQQGLRPGETVIEYVAAAGTIWAIAVRADGVSSHRIRLHEIEAALLAQSTALERLALQSPHALERLGRALLDPVREYIVDAGRLYVVLPQLFQSFPLHAVMVDGVPLVTRTEVVYLPSVDFLEPAAARPQRGGSRVMAVDEPCYEVLPRLTAAANEVERVAARLGTTDILRGEDATAAAFLTGLAESSLLHVTSHAAFEPQAPLLARLLLADRPVFAFEIALATASATAVNLSGCSTAAQLTAPRRGR</sequence>
<comment type="caution">
    <text evidence="2">The sequence shown here is derived from an EMBL/GenBank/DDBJ whole genome shotgun (WGS) entry which is preliminary data.</text>
</comment>
<name>A0ABX2FDF1_9PSEU</name>
<dbReference type="Pfam" id="PF12770">
    <property type="entry name" value="CHAT"/>
    <property type="match status" value="1"/>
</dbReference>
<gene>
    <name evidence="2" type="ORF">GC106_66440</name>
</gene>
<dbReference type="EMBL" id="JAAATY010000027">
    <property type="protein sequence ID" value="NRN69387.1"/>
    <property type="molecule type" value="Genomic_DNA"/>
</dbReference>